<dbReference type="RefSeq" id="WP_123269982.1">
    <property type="nucleotide sequence ID" value="NZ_RJJQ01000002.1"/>
</dbReference>
<dbReference type="Gene3D" id="3.90.1490.10">
    <property type="entry name" value="putative n-type atp pyrophosphatase, domain 2"/>
    <property type="match status" value="1"/>
</dbReference>
<accession>A0A3M9MGK9</accession>
<feature type="domain" description="Diphthamide synthase" evidence="1">
    <location>
        <begin position="7"/>
        <end position="218"/>
    </location>
</feature>
<dbReference type="AlphaFoldDB" id="A0A3M9MGK9"/>
<dbReference type="InterPro" id="IPR002761">
    <property type="entry name" value="Diphthami_syn_dom"/>
</dbReference>
<comment type="caution">
    <text evidence="2">The sequence shown here is derived from an EMBL/GenBank/DDBJ whole genome shotgun (WGS) entry which is preliminary data.</text>
</comment>
<keyword evidence="2" id="KW-0378">Hydrolase</keyword>
<dbReference type="GO" id="GO:0016787">
    <property type="term" value="F:hydrolase activity"/>
    <property type="evidence" value="ECO:0007669"/>
    <property type="project" value="UniProtKB-KW"/>
</dbReference>
<name>A0A3M9MGK9_9MICO</name>
<dbReference type="Gene3D" id="3.40.50.620">
    <property type="entry name" value="HUPs"/>
    <property type="match status" value="1"/>
</dbReference>
<proteinExistence type="predicted"/>
<dbReference type="SUPFAM" id="SSF52402">
    <property type="entry name" value="Adenine nucleotide alpha hydrolases-like"/>
    <property type="match status" value="1"/>
</dbReference>
<organism evidence="2 3">
    <name type="scientific">Flexivirga caeni</name>
    <dbReference type="NCBI Taxonomy" id="2294115"/>
    <lineage>
        <taxon>Bacteria</taxon>
        <taxon>Bacillati</taxon>
        <taxon>Actinomycetota</taxon>
        <taxon>Actinomycetes</taxon>
        <taxon>Micrococcales</taxon>
        <taxon>Dermacoccaceae</taxon>
        <taxon>Flexivirga</taxon>
    </lineage>
</organism>
<gene>
    <name evidence="2" type="ORF">EFY87_03010</name>
</gene>
<dbReference type="InterPro" id="IPR014729">
    <property type="entry name" value="Rossmann-like_a/b/a_fold"/>
</dbReference>
<evidence type="ECO:0000313" key="3">
    <source>
        <dbReference type="Proteomes" id="UP000271678"/>
    </source>
</evidence>
<protein>
    <submittedName>
        <fullName evidence="2">Adenine nucleotide alpha hydrolase</fullName>
    </submittedName>
</protein>
<keyword evidence="3" id="KW-1185">Reference proteome</keyword>
<evidence type="ECO:0000259" key="1">
    <source>
        <dbReference type="Pfam" id="PF01902"/>
    </source>
</evidence>
<dbReference type="Pfam" id="PF01902">
    <property type="entry name" value="Diphthami_syn_2"/>
    <property type="match status" value="1"/>
</dbReference>
<reference evidence="2 3" key="1">
    <citation type="submission" date="2018-11" db="EMBL/GenBank/DDBJ databases">
        <title>Draft genome of Simplicispira Flexivirga sp. BO-16.</title>
        <authorList>
            <person name="Im W.T."/>
        </authorList>
    </citation>
    <scope>NUCLEOTIDE SEQUENCE [LARGE SCALE GENOMIC DNA]</scope>
    <source>
        <strain evidence="2 3">BO-16</strain>
    </source>
</reference>
<dbReference type="EMBL" id="RJJQ01000002">
    <property type="protein sequence ID" value="RNI24689.1"/>
    <property type="molecule type" value="Genomic_DNA"/>
</dbReference>
<dbReference type="Proteomes" id="UP000271678">
    <property type="component" value="Unassembled WGS sequence"/>
</dbReference>
<sequence length="224" mass="24169">MTTRTWLSWSSGKDSATALRALRADPQIDLVGLLVTVNEAANRIAMHAVRRSLLHAQAERLGLPVHVVQIPQHCSNEAYEERMTLALNDARASGIEAVAFGDLFLADVRAYRETALAGTGLQPLFPLWGRPTDLLAHDLVAGGLRAVLTCVDPAQLDASFVGRPYDEELLADLPAGVDPCGENGEFHTFVWDCADFASPVEIRTGEVVSRDGFVFCDVIETGGA</sequence>
<evidence type="ECO:0000313" key="2">
    <source>
        <dbReference type="EMBL" id="RNI24689.1"/>
    </source>
</evidence>
<dbReference type="OrthoDB" id="3572539at2"/>